<evidence type="ECO:0000313" key="3">
    <source>
        <dbReference type="Proteomes" id="UP001215712"/>
    </source>
</evidence>
<sequence>MATHDLPRMGGLYPLPQPVYDRVEVSGSENPAENTAETAAKTTADEESIQSSVLQIPHSVPLLILNDGDTLLYIDPAPSRDPCLASKSKSAVPLRVRSSTLLRTGSQYLAKFFEQSYQNRIRRKRGFVDELPPGIEFLVDLTPAIVEEDAVIALTEISCPKGIRIWATYQGLWQLPATCVGGLDEFELAKRPQTLFFEEMPENPMYNGGNETFGQRGPDSNMMQSLARHGMPVEYSASRHRDGIEWVLHVLEGLSIVLDTPCKMWTFFAVANILEVATQPAISDYILSWFYEGNNCRFIEVHPEISFRVACGIQSDVLCRHAFAGMVADEATVHLIRSAGLQPYEQWAPLFQKSRMHGLLSDTDIQRIEYASKAFTEDILKHFLHLAGTDMGWLDEIPEFQKILLHASQFPEDREIAHDLIKLIKQNTRSRLCHSLFRSKDPERMTDEICPETSPFWHAFKPEDMIMRAMGRGFWTDLAYQNFDLPAYPDANPHPTYLSLMDIGHGLLPFDLEADVPIGPVAGELLAQKVTAFNIRAQEVKLAYESKQSSPSTQSNYSLPMRPRVNEPSNTPHSATDASVPIASESPGPLAPEMVLPLRLANPANTDHPQQSQFPNPTTDVSRDPATDNANQSCEPVFNLHKFMQFAGTYISSYACALLYSREQVPLDRRATDHLTCLTDGQWKYLPLWAGGNDDGTGGVFNDQDIPNLSSEGFLGPGPAIGTRSGSANSQAESFNQVGPSEYNSTVCQASRHATYSHCSDVQSMDEREWISGGARFYKNGYDHRPGQGYKQILLPEPDYEDVVDYDYCPLTITYDGTDESGDLRPVARSTAQGYWNGVDTLGHDGNMEVCADEFEVL</sequence>
<dbReference type="AlphaFoldDB" id="A0AAD6HFI2"/>
<dbReference type="Proteomes" id="UP001215712">
    <property type="component" value="Unassembled WGS sequence"/>
</dbReference>
<reference evidence="2" key="2">
    <citation type="submission" date="2023-01" db="EMBL/GenBank/DDBJ databases">
        <authorList>
            <person name="Petersen C."/>
        </authorList>
    </citation>
    <scope>NUCLEOTIDE SEQUENCE</scope>
    <source>
        <strain evidence="2">IBT 17514</strain>
    </source>
</reference>
<accession>A0AAD6HFI2</accession>
<evidence type="ECO:0000313" key="2">
    <source>
        <dbReference type="EMBL" id="KAJ5712455.1"/>
    </source>
</evidence>
<feature type="compositionally biased region" description="Polar residues" evidence="1">
    <location>
        <begin position="567"/>
        <end position="577"/>
    </location>
</feature>
<evidence type="ECO:0000256" key="1">
    <source>
        <dbReference type="SAM" id="MobiDB-lite"/>
    </source>
</evidence>
<feature type="compositionally biased region" description="Polar residues" evidence="1">
    <location>
        <begin position="603"/>
        <end position="620"/>
    </location>
</feature>
<name>A0AAD6HFI2_9EURO</name>
<protein>
    <submittedName>
        <fullName evidence="2">Uncharacterized protein</fullName>
    </submittedName>
</protein>
<feature type="compositionally biased region" description="Polar residues" evidence="1">
    <location>
        <begin position="546"/>
        <end position="558"/>
    </location>
</feature>
<feature type="region of interest" description="Disordered" evidence="1">
    <location>
        <begin position="543"/>
        <end position="587"/>
    </location>
</feature>
<proteinExistence type="predicted"/>
<keyword evidence="3" id="KW-1185">Reference proteome</keyword>
<feature type="region of interest" description="Disordered" evidence="1">
    <location>
        <begin position="602"/>
        <end position="629"/>
    </location>
</feature>
<gene>
    <name evidence="2" type="ORF">N7493_008923</name>
</gene>
<reference evidence="2" key="1">
    <citation type="journal article" date="2023" name="IMA Fungus">
        <title>Comparative genomic study of the Penicillium genus elucidates a diverse pangenome and 15 lateral gene transfer events.</title>
        <authorList>
            <person name="Petersen C."/>
            <person name="Sorensen T."/>
            <person name="Nielsen M.R."/>
            <person name="Sondergaard T.E."/>
            <person name="Sorensen J.L."/>
            <person name="Fitzpatrick D.A."/>
            <person name="Frisvad J.C."/>
            <person name="Nielsen K.L."/>
        </authorList>
    </citation>
    <scope>NUCLEOTIDE SEQUENCE</scope>
    <source>
        <strain evidence="2">IBT 17514</strain>
    </source>
</reference>
<comment type="caution">
    <text evidence="2">The sequence shown here is derived from an EMBL/GenBank/DDBJ whole genome shotgun (WGS) entry which is preliminary data.</text>
</comment>
<dbReference type="EMBL" id="JAQJAN010000013">
    <property type="protein sequence ID" value="KAJ5712455.1"/>
    <property type="molecule type" value="Genomic_DNA"/>
</dbReference>
<organism evidence="2 3">
    <name type="scientific">Penicillium malachiteum</name>
    <dbReference type="NCBI Taxonomy" id="1324776"/>
    <lineage>
        <taxon>Eukaryota</taxon>
        <taxon>Fungi</taxon>
        <taxon>Dikarya</taxon>
        <taxon>Ascomycota</taxon>
        <taxon>Pezizomycotina</taxon>
        <taxon>Eurotiomycetes</taxon>
        <taxon>Eurotiomycetidae</taxon>
        <taxon>Eurotiales</taxon>
        <taxon>Aspergillaceae</taxon>
        <taxon>Penicillium</taxon>
    </lineage>
</organism>